<proteinExistence type="predicted"/>
<name>A0A564N3V4_9ENTR</name>
<dbReference type="AlphaFoldDB" id="A0A564N3V4"/>
<dbReference type="Proteomes" id="UP000318370">
    <property type="component" value="Unassembled WGS sequence"/>
</dbReference>
<organism evidence="1 2">
    <name type="scientific">Klebsiella spallanzanii</name>
    <dbReference type="NCBI Taxonomy" id="2587528"/>
    <lineage>
        <taxon>Bacteria</taxon>
        <taxon>Pseudomonadati</taxon>
        <taxon>Pseudomonadota</taxon>
        <taxon>Gammaproteobacteria</taxon>
        <taxon>Enterobacterales</taxon>
        <taxon>Enterobacteriaceae</taxon>
        <taxon>Klebsiella/Raoultella group</taxon>
        <taxon>Klebsiella</taxon>
    </lineage>
</organism>
<protein>
    <recommendedName>
        <fullName evidence="3">Peptidase C39 domain-containing protein</fullName>
    </recommendedName>
</protein>
<evidence type="ECO:0000313" key="2">
    <source>
        <dbReference type="Proteomes" id="UP000318370"/>
    </source>
</evidence>
<accession>A0A564N3V4</accession>
<evidence type="ECO:0000313" key="1">
    <source>
        <dbReference type="EMBL" id="VUT00402.1"/>
    </source>
</evidence>
<gene>
    <name evidence="1" type="ORF">SB6408_01906</name>
</gene>
<dbReference type="RefSeq" id="WP_142463783.1">
    <property type="nucleotide sequence ID" value="NZ_CABGHF010000034.1"/>
</dbReference>
<sequence length="183" mass="21687">MKKKDRKTLRPAAQGDLDTLCGLYSVVNALYWLHPQLRRKALFRALINHLSQHHDVTSCLTCGTESEQIDALLHFLRTRRSQRWPFSVHKPFTDIPALTTHHILGQCQHWLDQRPDRVVLLGDQYHWTVVSHMDGEWLYFFDSSTYTRIHRSRWSLRHQPGRHQLFREAIYFIEKGVTTHDHG</sequence>
<dbReference type="EMBL" id="CABGHF010000034">
    <property type="protein sequence ID" value="VUT00402.1"/>
    <property type="molecule type" value="Genomic_DNA"/>
</dbReference>
<evidence type="ECO:0008006" key="3">
    <source>
        <dbReference type="Google" id="ProtNLM"/>
    </source>
</evidence>
<reference evidence="1 2" key="1">
    <citation type="submission" date="2019-07" db="EMBL/GenBank/DDBJ databases">
        <authorList>
            <person name="Brisse S."/>
            <person name="Rodrigues C."/>
            <person name="Thorpe H."/>
        </authorList>
    </citation>
    <scope>NUCLEOTIDE SEQUENCE [LARGE SCALE GENOMIC DNA]</scope>
    <source>
        <strain evidence="1">SB6408</strain>
    </source>
</reference>